<evidence type="ECO:0008006" key="4">
    <source>
        <dbReference type="Google" id="ProtNLM"/>
    </source>
</evidence>
<keyword evidence="1" id="KW-0732">Signal</keyword>
<proteinExistence type="predicted"/>
<dbReference type="EMBL" id="JBHSNZ010000051">
    <property type="protein sequence ID" value="MFC5813080.1"/>
    <property type="molecule type" value="Genomic_DNA"/>
</dbReference>
<dbReference type="RefSeq" id="WP_272172872.1">
    <property type="nucleotide sequence ID" value="NZ_JAQOSL010000069.1"/>
</dbReference>
<evidence type="ECO:0000256" key="1">
    <source>
        <dbReference type="SAM" id="SignalP"/>
    </source>
</evidence>
<feature type="signal peptide" evidence="1">
    <location>
        <begin position="1"/>
        <end position="26"/>
    </location>
</feature>
<keyword evidence="3" id="KW-1185">Reference proteome</keyword>
<name>A0ABW1BIQ8_9ACTN</name>
<gene>
    <name evidence="2" type="ORF">ACFQGO_37180</name>
</gene>
<accession>A0ABW1BIQ8</accession>
<evidence type="ECO:0000313" key="3">
    <source>
        <dbReference type="Proteomes" id="UP001596112"/>
    </source>
</evidence>
<organism evidence="2 3">
    <name type="scientific">Streptomyces heilongjiangensis</name>
    <dbReference type="NCBI Taxonomy" id="945052"/>
    <lineage>
        <taxon>Bacteria</taxon>
        <taxon>Bacillati</taxon>
        <taxon>Actinomycetota</taxon>
        <taxon>Actinomycetes</taxon>
        <taxon>Kitasatosporales</taxon>
        <taxon>Streptomycetaceae</taxon>
        <taxon>Streptomyces</taxon>
    </lineage>
</organism>
<feature type="chain" id="PRO_5047382564" description="SH3 domain-containing protein" evidence="1">
    <location>
        <begin position="27"/>
        <end position="112"/>
    </location>
</feature>
<reference evidence="3" key="1">
    <citation type="journal article" date="2019" name="Int. J. Syst. Evol. Microbiol.">
        <title>The Global Catalogue of Microorganisms (GCM) 10K type strain sequencing project: providing services to taxonomists for standard genome sequencing and annotation.</title>
        <authorList>
            <consortium name="The Broad Institute Genomics Platform"/>
            <consortium name="The Broad Institute Genome Sequencing Center for Infectious Disease"/>
            <person name="Wu L."/>
            <person name="Ma J."/>
        </authorList>
    </citation>
    <scope>NUCLEOTIDE SEQUENCE [LARGE SCALE GENOMIC DNA]</scope>
    <source>
        <strain evidence="3">JCM 9918</strain>
    </source>
</reference>
<dbReference type="Proteomes" id="UP001596112">
    <property type="component" value="Unassembled WGS sequence"/>
</dbReference>
<protein>
    <recommendedName>
        <fullName evidence="4">SH3 domain-containing protein</fullName>
    </recommendedName>
</protein>
<evidence type="ECO:0000313" key="2">
    <source>
        <dbReference type="EMBL" id="MFC5813080.1"/>
    </source>
</evidence>
<comment type="caution">
    <text evidence="2">The sequence shown here is derived from an EMBL/GenBank/DDBJ whole genome shotgun (WGS) entry which is preliminary data.</text>
</comment>
<sequence>MRIRLVGGLVAAGAALCGLAASPASAWTGSYVSSNSGFAYVRGAATTNSAVLGKAPNGRMVDMMCYKDNQWAQGNYWTNRWYYSTVQSNGANNWIGFVHASLVARPTRVPPC</sequence>